<dbReference type="Pfam" id="PF05327">
    <property type="entry name" value="RRN3"/>
    <property type="match status" value="1"/>
</dbReference>
<comment type="similarity">
    <text evidence="1">Belongs to the RRN3 family.</text>
</comment>
<sequence>MLGSCRTEISDVLTLESDLFNFPLIKTVQFGGTVTEHLTNSLLISQCLNRNPTVEGCLSFLGDLGSNRWSSFDHMTKMIIFLQNLTHHEVLHIINSKIYPSNIMVSYANTGRNISIYSKISKNPGMHEILELITEKLFELDVDASQQDTEDEETAVHTASGMDATEKTVGYRGRQLLSLLCPYIKDVCYADGKSNYNRIKSLYQDLITIVHKLLLATHTSCYIEFFMFYLCSFKLGFEEAFLEHLQRKLQALNNPAIIRQAAKNYKGNFLVRGPIITVTSGLDLLVNRLHIYHNQDLGTKAIYDYALHGPFRLPTFFFHIFVLDISKF</sequence>
<dbReference type="EMBL" id="JAGFMF010011712">
    <property type="protein sequence ID" value="KAG8515183.1"/>
    <property type="molecule type" value="Genomic_DNA"/>
</dbReference>
<keyword evidence="2" id="KW-0396">Initiation factor</keyword>
<dbReference type="GO" id="GO:0001181">
    <property type="term" value="F:RNA polymerase I general transcription initiation factor activity"/>
    <property type="evidence" value="ECO:0007669"/>
    <property type="project" value="InterPro"/>
</dbReference>
<organism evidence="2 3">
    <name type="scientific">Galemys pyrenaicus</name>
    <name type="common">Iberian desman</name>
    <name type="synonym">Pyrenean desman</name>
    <dbReference type="NCBI Taxonomy" id="202257"/>
    <lineage>
        <taxon>Eukaryota</taxon>
        <taxon>Metazoa</taxon>
        <taxon>Chordata</taxon>
        <taxon>Craniata</taxon>
        <taxon>Vertebrata</taxon>
        <taxon>Euteleostomi</taxon>
        <taxon>Mammalia</taxon>
        <taxon>Eutheria</taxon>
        <taxon>Laurasiatheria</taxon>
        <taxon>Eulipotyphla</taxon>
        <taxon>Talpidae</taxon>
        <taxon>Galemys</taxon>
    </lineage>
</organism>
<keyword evidence="3" id="KW-1185">Reference proteome</keyword>
<protein>
    <submittedName>
        <fullName evidence="2">RNA polymerase I-specific transcription initiation factor RRN3</fullName>
    </submittedName>
</protein>
<dbReference type="GO" id="GO:0005634">
    <property type="term" value="C:nucleus"/>
    <property type="evidence" value="ECO:0007669"/>
    <property type="project" value="TreeGrafter"/>
</dbReference>
<reference evidence="2" key="1">
    <citation type="journal article" date="2021" name="Evol. Appl.">
        <title>The genome of the Pyrenean desman and the effects of bottlenecks and inbreeding on the genomic landscape of an endangered species.</title>
        <authorList>
            <person name="Escoda L."/>
            <person name="Castresana J."/>
        </authorList>
    </citation>
    <scope>NUCLEOTIDE SEQUENCE</scope>
    <source>
        <strain evidence="2">IBE-C5619</strain>
    </source>
</reference>
<keyword evidence="2" id="KW-0648">Protein biosynthesis</keyword>
<dbReference type="InterPro" id="IPR007991">
    <property type="entry name" value="RNA_pol_I_trans_ini_fac_RRN3"/>
</dbReference>
<dbReference type="GO" id="GO:0003743">
    <property type="term" value="F:translation initiation factor activity"/>
    <property type="evidence" value="ECO:0007669"/>
    <property type="project" value="UniProtKB-KW"/>
</dbReference>
<dbReference type="GO" id="GO:0006361">
    <property type="term" value="P:transcription initiation at RNA polymerase I promoter"/>
    <property type="evidence" value="ECO:0007669"/>
    <property type="project" value="InterPro"/>
</dbReference>
<name>A0A8J6DQZ7_GALPY</name>
<dbReference type="PANTHER" id="PTHR12790:SF0">
    <property type="entry name" value="RNA POLYMERASE I-SPECIFIC TRANSCRIPTION INITIATION FACTOR RRN3-RELATED"/>
    <property type="match status" value="1"/>
</dbReference>
<dbReference type="OrthoDB" id="26970at2759"/>
<dbReference type="AlphaFoldDB" id="A0A8J6DQZ7"/>
<dbReference type="GO" id="GO:0001042">
    <property type="term" value="F:RNA polymerase I core binding"/>
    <property type="evidence" value="ECO:0007669"/>
    <property type="project" value="TreeGrafter"/>
</dbReference>
<evidence type="ECO:0000313" key="3">
    <source>
        <dbReference type="Proteomes" id="UP000700334"/>
    </source>
</evidence>
<gene>
    <name evidence="2" type="ORF">J0S82_008537</name>
</gene>
<comment type="caution">
    <text evidence="2">The sequence shown here is derived from an EMBL/GenBank/DDBJ whole genome shotgun (WGS) entry which is preliminary data.</text>
</comment>
<proteinExistence type="inferred from homology"/>
<dbReference type="Proteomes" id="UP000700334">
    <property type="component" value="Unassembled WGS sequence"/>
</dbReference>
<evidence type="ECO:0000313" key="2">
    <source>
        <dbReference type="EMBL" id="KAG8515183.1"/>
    </source>
</evidence>
<evidence type="ECO:0000256" key="1">
    <source>
        <dbReference type="ARBA" id="ARBA00010098"/>
    </source>
</evidence>
<accession>A0A8J6DQZ7</accession>
<dbReference type="PANTHER" id="PTHR12790">
    <property type="entry name" value="TRANSCRIPTION INITIATION FACTOR IA RRN3"/>
    <property type="match status" value="1"/>
</dbReference>